<dbReference type="Gene3D" id="3.40.50.720">
    <property type="entry name" value="NAD(P)-binding Rossmann-like Domain"/>
    <property type="match status" value="1"/>
</dbReference>
<dbReference type="SUPFAM" id="SSF51735">
    <property type="entry name" value="NAD(P)-binding Rossmann-fold domains"/>
    <property type="match status" value="1"/>
</dbReference>
<dbReference type="OrthoDB" id="1933717at2759"/>
<dbReference type="GO" id="GO:0016491">
    <property type="term" value="F:oxidoreductase activity"/>
    <property type="evidence" value="ECO:0007669"/>
    <property type="project" value="UniProtKB-KW"/>
</dbReference>
<reference evidence="3 4" key="1">
    <citation type="journal article" date="2012" name="BMC Genomics">
        <title>Tools to kill: Genome of one of the most destructive plant pathogenic fungi Macrophomina phaseolina.</title>
        <authorList>
            <person name="Islam M.S."/>
            <person name="Haque M.S."/>
            <person name="Islam M.M."/>
            <person name="Emdad E.M."/>
            <person name="Halim A."/>
            <person name="Hossen Q.M.M."/>
            <person name="Hossain M.Z."/>
            <person name="Ahmed B."/>
            <person name="Rahim S."/>
            <person name="Rahman M.S."/>
            <person name="Alam M.M."/>
            <person name="Hou S."/>
            <person name="Wan X."/>
            <person name="Saito J.A."/>
            <person name="Alam M."/>
        </authorList>
    </citation>
    <scope>NUCLEOTIDE SEQUENCE [LARGE SCALE GENOMIC DNA]</scope>
    <source>
        <strain evidence="3 4">MS6</strain>
    </source>
</reference>
<dbReference type="AlphaFoldDB" id="K2R9X7"/>
<comment type="caution">
    <text evidence="3">The sequence shown here is derived from an EMBL/GenBank/DDBJ whole genome shotgun (WGS) entry which is preliminary data.</text>
</comment>
<protein>
    <submittedName>
        <fullName evidence="3">Short-chain dehydrogenase/reductase SDR</fullName>
    </submittedName>
</protein>
<dbReference type="InterPro" id="IPR002347">
    <property type="entry name" value="SDR_fam"/>
</dbReference>
<dbReference type="EMBL" id="AHHD01000581">
    <property type="protein sequence ID" value="EKG09652.1"/>
    <property type="molecule type" value="Genomic_DNA"/>
</dbReference>
<comment type="similarity">
    <text evidence="1">Belongs to the short-chain dehydrogenases/reductases (SDR) family.</text>
</comment>
<dbReference type="PRINTS" id="PR00081">
    <property type="entry name" value="GDHRDH"/>
</dbReference>
<dbReference type="PANTHER" id="PTHR42901">
    <property type="entry name" value="ALCOHOL DEHYDROGENASE"/>
    <property type="match status" value="1"/>
</dbReference>
<dbReference type="CDD" id="cd05233">
    <property type="entry name" value="SDR_c"/>
    <property type="match status" value="1"/>
</dbReference>
<dbReference type="VEuPathDB" id="FungiDB:MPH_13281"/>
<organism evidence="3 4">
    <name type="scientific">Macrophomina phaseolina (strain MS6)</name>
    <name type="common">Charcoal rot fungus</name>
    <dbReference type="NCBI Taxonomy" id="1126212"/>
    <lineage>
        <taxon>Eukaryota</taxon>
        <taxon>Fungi</taxon>
        <taxon>Dikarya</taxon>
        <taxon>Ascomycota</taxon>
        <taxon>Pezizomycotina</taxon>
        <taxon>Dothideomycetes</taxon>
        <taxon>Dothideomycetes incertae sedis</taxon>
        <taxon>Botryosphaeriales</taxon>
        <taxon>Botryosphaeriaceae</taxon>
        <taxon>Macrophomina</taxon>
    </lineage>
</organism>
<sequence>MSDIIATILAKYTSLTSTQHRTQYPAIDPTNPANSAAGKTVVISGGATGVGYAISRGFSKAGAANVVLIARRQESLDDGAAQLRAEIAESKGKTNVWTYLLDIRNAYGANSVFEDIRKRLSTDGQAKDVDILVTSAARFDQSKTALEFDPEAIRDGFDTNVGGNLNLVRAFLAPEIPAIPLNALIGTAKDTTGVQVPNREKIVLDVSTGGTYLKIPGQALYSSNKLAFTHMMQHLQAEVDQLPGSPIRIHSFNPGNILSPASRKLGLTEESANFDDESLPEGFAVWLASPAAKFLKGRFVWSSWDVEEMLAKRQKFEEDSLLGQFTLKL</sequence>
<evidence type="ECO:0000256" key="1">
    <source>
        <dbReference type="ARBA" id="ARBA00006484"/>
    </source>
</evidence>
<dbReference type="STRING" id="1126212.K2R9X7"/>
<gene>
    <name evidence="3" type="ORF">MPH_13281</name>
</gene>
<proteinExistence type="inferred from homology"/>
<dbReference type="InterPro" id="IPR036291">
    <property type="entry name" value="NAD(P)-bd_dom_sf"/>
</dbReference>
<keyword evidence="2" id="KW-0560">Oxidoreductase</keyword>
<dbReference type="Pfam" id="PF00106">
    <property type="entry name" value="adh_short"/>
    <property type="match status" value="1"/>
</dbReference>
<evidence type="ECO:0000313" key="3">
    <source>
        <dbReference type="EMBL" id="EKG09652.1"/>
    </source>
</evidence>
<evidence type="ECO:0000313" key="4">
    <source>
        <dbReference type="Proteomes" id="UP000007129"/>
    </source>
</evidence>
<dbReference type="eggNOG" id="KOG1205">
    <property type="taxonomic scope" value="Eukaryota"/>
</dbReference>
<dbReference type="HOGENOM" id="CLU_010194_8_2_1"/>
<name>K2R9X7_MACPH</name>
<dbReference type="Proteomes" id="UP000007129">
    <property type="component" value="Unassembled WGS sequence"/>
</dbReference>
<dbReference type="PANTHER" id="PTHR42901:SF1">
    <property type="entry name" value="ALCOHOL DEHYDROGENASE"/>
    <property type="match status" value="1"/>
</dbReference>
<accession>K2R9X7</accession>
<evidence type="ECO:0000256" key="2">
    <source>
        <dbReference type="ARBA" id="ARBA00023002"/>
    </source>
</evidence>
<dbReference type="InParanoid" id="K2R9X7"/>